<name>A0A7W4W234_9ACTN</name>
<dbReference type="GO" id="GO:0012505">
    <property type="term" value="C:endomembrane system"/>
    <property type="evidence" value="ECO:0007669"/>
    <property type="project" value="UniProtKB-SubCell"/>
</dbReference>
<accession>A0A7W4W234</accession>
<evidence type="ECO:0000256" key="2">
    <source>
        <dbReference type="ARBA" id="ARBA00022692"/>
    </source>
</evidence>
<dbReference type="Pfam" id="PF02656">
    <property type="entry name" value="DUF202"/>
    <property type="match status" value="1"/>
</dbReference>
<evidence type="ECO:0000256" key="1">
    <source>
        <dbReference type="ARBA" id="ARBA00004127"/>
    </source>
</evidence>
<dbReference type="AlphaFoldDB" id="A0A7W4W234"/>
<dbReference type="EMBL" id="JACHWR010000010">
    <property type="protein sequence ID" value="MBB3045522.1"/>
    <property type="molecule type" value="Genomic_DNA"/>
</dbReference>
<keyword evidence="3 5" id="KW-1133">Transmembrane helix</keyword>
<evidence type="ECO:0000256" key="4">
    <source>
        <dbReference type="ARBA" id="ARBA00023136"/>
    </source>
</evidence>
<comment type="caution">
    <text evidence="7">The sequence shown here is derived from an EMBL/GenBank/DDBJ whole genome shotgun (WGS) entry which is preliminary data.</text>
</comment>
<feature type="domain" description="DUF202" evidence="6">
    <location>
        <begin position="7"/>
        <end position="62"/>
    </location>
</feature>
<keyword evidence="8" id="KW-1185">Reference proteome</keyword>
<protein>
    <submittedName>
        <fullName evidence="7">Uncharacterized membrane protein YidH (DUF202 family)</fullName>
    </submittedName>
</protein>
<evidence type="ECO:0000313" key="7">
    <source>
        <dbReference type="EMBL" id="MBB3045522.1"/>
    </source>
</evidence>
<sequence length="105" mass="11426">MQTELDTGRSSERTDLAWQRTGLATAAGAAVVARLTLDRIDLLVPVLLGVAVLFSMWVVVMFSSRTSERDAKSRRRTPPDGRPPWALTVAICLIACVEMAATLRA</sequence>
<keyword evidence="2 5" id="KW-0812">Transmembrane</keyword>
<feature type="transmembrane region" description="Helical" evidence="5">
    <location>
        <begin position="84"/>
        <end position="103"/>
    </location>
</feature>
<evidence type="ECO:0000313" key="8">
    <source>
        <dbReference type="Proteomes" id="UP000589626"/>
    </source>
</evidence>
<organism evidence="7 8">
    <name type="scientific">Nocardioides soli</name>
    <dbReference type="NCBI Taxonomy" id="1036020"/>
    <lineage>
        <taxon>Bacteria</taxon>
        <taxon>Bacillati</taxon>
        <taxon>Actinomycetota</taxon>
        <taxon>Actinomycetes</taxon>
        <taxon>Propionibacteriales</taxon>
        <taxon>Nocardioidaceae</taxon>
        <taxon>Nocardioides</taxon>
    </lineage>
</organism>
<proteinExistence type="predicted"/>
<keyword evidence="4 5" id="KW-0472">Membrane</keyword>
<evidence type="ECO:0000256" key="3">
    <source>
        <dbReference type="ARBA" id="ARBA00022989"/>
    </source>
</evidence>
<feature type="transmembrane region" description="Helical" evidence="5">
    <location>
        <begin position="42"/>
        <end position="63"/>
    </location>
</feature>
<dbReference type="RefSeq" id="WP_183595515.1">
    <property type="nucleotide sequence ID" value="NZ_JACHWR010000010.1"/>
</dbReference>
<gene>
    <name evidence="7" type="ORF">FHU40_005379</name>
</gene>
<dbReference type="InterPro" id="IPR003807">
    <property type="entry name" value="DUF202"/>
</dbReference>
<evidence type="ECO:0000256" key="5">
    <source>
        <dbReference type="SAM" id="Phobius"/>
    </source>
</evidence>
<comment type="subcellular location">
    <subcellularLocation>
        <location evidence="1">Endomembrane system</location>
        <topology evidence="1">Multi-pass membrane protein</topology>
    </subcellularLocation>
</comment>
<reference evidence="7 8" key="1">
    <citation type="submission" date="2020-08" db="EMBL/GenBank/DDBJ databases">
        <title>Sequencing the genomes of 1000 actinobacteria strains.</title>
        <authorList>
            <person name="Klenk H.-P."/>
        </authorList>
    </citation>
    <scope>NUCLEOTIDE SEQUENCE [LARGE SCALE GENOMIC DNA]</scope>
    <source>
        <strain evidence="7 8">DSM 105498</strain>
    </source>
</reference>
<dbReference type="Proteomes" id="UP000589626">
    <property type="component" value="Unassembled WGS sequence"/>
</dbReference>
<evidence type="ECO:0000259" key="6">
    <source>
        <dbReference type="Pfam" id="PF02656"/>
    </source>
</evidence>